<dbReference type="Proteomes" id="UP001296706">
    <property type="component" value="Unassembled WGS sequence"/>
</dbReference>
<evidence type="ECO:0008006" key="3">
    <source>
        <dbReference type="Google" id="ProtNLM"/>
    </source>
</evidence>
<dbReference type="EMBL" id="JAAXKY010000007">
    <property type="protein sequence ID" value="NMH76301.1"/>
    <property type="molecule type" value="Genomic_DNA"/>
</dbReference>
<gene>
    <name evidence="1" type="ORF">HF577_04155</name>
</gene>
<evidence type="ECO:0000313" key="2">
    <source>
        <dbReference type="Proteomes" id="UP001296706"/>
    </source>
</evidence>
<evidence type="ECO:0000313" key="1">
    <source>
        <dbReference type="EMBL" id="NMH76301.1"/>
    </source>
</evidence>
<comment type="caution">
    <text evidence="1">The sequence shown here is derived from an EMBL/GenBank/DDBJ whole genome shotgun (WGS) entry which is preliminary data.</text>
</comment>
<accession>A0ABX1RAZ1</accession>
<protein>
    <recommendedName>
        <fullName evidence="3">Antibiotic biosynthesis monooxygenase</fullName>
    </recommendedName>
</protein>
<dbReference type="RefSeq" id="WP_169394381.1">
    <property type="nucleotide sequence ID" value="NZ_BAAAJH010000003.1"/>
</dbReference>
<proteinExistence type="predicted"/>
<organism evidence="1 2">
    <name type="scientific">Pseudonocardia xinjiangensis</name>
    <dbReference type="NCBI Taxonomy" id="75289"/>
    <lineage>
        <taxon>Bacteria</taxon>
        <taxon>Bacillati</taxon>
        <taxon>Actinomycetota</taxon>
        <taxon>Actinomycetes</taxon>
        <taxon>Pseudonocardiales</taxon>
        <taxon>Pseudonocardiaceae</taxon>
        <taxon>Pseudonocardia</taxon>
    </lineage>
</organism>
<reference evidence="1 2" key="1">
    <citation type="submission" date="2020-04" db="EMBL/GenBank/DDBJ databases">
        <authorList>
            <person name="Klaysubun C."/>
            <person name="Duangmal K."/>
            <person name="Lipun K."/>
        </authorList>
    </citation>
    <scope>NUCLEOTIDE SEQUENCE [LARGE SCALE GENOMIC DNA]</scope>
    <source>
        <strain evidence="1 2">JCM 11839</strain>
    </source>
</reference>
<keyword evidence="2" id="KW-1185">Reference proteome</keyword>
<name>A0ABX1RAZ1_9PSEU</name>
<sequence length="202" mass="22263">MFIQVFQGPVSDRQEARRGLDDWVERLAPGAEGWLGSTAGVTDDGTFIGIARFASSAAAQRNSGRALQGEWWSGMSKLFTGEVSFHDCSEVHAGRGGGSDSAGFVQVIQGRTTDLVRMRETMTVFEERFPHLRPDLIGYLVAVHDGEDGAFTQAAYFTSEDEARAAEAQQPAEAAEVPAEEMDLMRDLRYLDLHEPWLHSPR</sequence>